<dbReference type="OrthoDB" id="1523230at2"/>
<keyword evidence="4 5" id="KW-0808">Transferase</keyword>
<dbReference type="Proteomes" id="UP000229730">
    <property type="component" value="Unassembled WGS sequence"/>
</dbReference>
<keyword evidence="9" id="KW-1185">Reference proteome</keyword>
<feature type="binding site" evidence="6">
    <location>
        <position position="240"/>
    </location>
    <ligand>
        <name>a purine D-ribonucleoside</name>
        <dbReference type="ChEBI" id="CHEBI:142355"/>
    </ligand>
</feature>
<name>A0A2G4YSX1_9PROT</name>
<feature type="binding site" evidence="6">
    <location>
        <position position="217"/>
    </location>
    <ligand>
        <name>phosphate</name>
        <dbReference type="ChEBI" id="CHEBI:43474"/>
    </ligand>
</feature>
<comment type="function">
    <text evidence="5">The purine nucleoside phosphorylases catalyze the phosphorolytic breakdown of the N-glycosidic bond in the beta-(deoxy)ribonucleoside molecules, with the formation of the corresponding free purine bases and pentose-1-phosphate.</text>
</comment>
<evidence type="ECO:0000313" key="8">
    <source>
        <dbReference type="EMBL" id="PHZ85442.1"/>
    </source>
</evidence>
<comment type="similarity">
    <text evidence="2 5">Belongs to the PNP/MTAP phosphorylase family.</text>
</comment>
<dbReference type="GO" id="GO:0004731">
    <property type="term" value="F:purine-nucleoside phosphorylase activity"/>
    <property type="evidence" value="ECO:0007669"/>
    <property type="project" value="UniProtKB-EC"/>
</dbReference>
<evidence type="ECO:0000256" key="2">
    <source>
        <dbReference type="ARBA" id="ARBA00006751"/>
    </source>
</evidence>
<dbReference type="UniPathway" id="UPA00606"/>
<protein>
    <recommendedName>
        <fullName evidence="5">Purine nucleoside phosphorylase</fullName>
        <ecNumber evidence="5">2.4.2.1</ecNumber>
    </recommendedName>
    <alternativeName>
        <fullName evidence="5">Inosine-guanosine phosphorylase</fullName>
    </alternativeName>
</protein>
<dbReference type="GO" id="GO:0005737">
    <property type="term" value="C:cytoplasm"/>
    <property type="evidence" value="ECO:0007669"/>
    <property type="project" value="TreeGrafter"/>
</dbReference>
<dbReference type="PANTHER" id="PTHR11904:SF9">
    <property type="entry name" value="PURINE NUCLEOSIDE PHOSPHORYLASE-RELATED"/>
    <property type="match status" value="1"/>
</dbReference>
<dbReference type="EMBL" id="PDEM01000016">
    <property type="protein sequence ID" value="PHZ85442.1"/>
    <property type="molecule type" value="Genomic_DNA"/>
</dbReference>
<feature type="binding site" evidence="6">
    <location>
        <position position="198"/>
    </location>
    <ligand>
        <name>a purine D-ribonucleoside</name>
        <dbReference type="ChEBI" id="CHEBI:142355"/>
    </ligand>
</feature>
<dbReference type="PANTHER" id="PTHR11904">
    <property type="entry name" value="METHYLTHIOADENOSINE/PURINE NUCLEOSIDE PHOSPHORYLASE"/>
    <property type="match status" value="1"/>
</dbReference>
<reference evidence="8 9" key="1">
    <citation type="submission" date="2017-10" db="EMBL/GenBank/DDBJ databases">
        <title>Frigbacter circumglobatus gen. nov. sp. nov., isolated from sediment cultured in situ.</title>
        <authorList>
            <person name="Zhao Z."/>
        </authorList>
    </citation>
    <scope>NUCLEOTIDE SEQUENCE [LARGE SCALE GENOMIC DNA]</scope>
    <source>
        <strain evidence="8 9">ZYL</strain>
    </source>
</reference>
<dbReference type="SUPFAM" id="SSF53167">
    <property type="entry name" value="Purine and uridine phosphorylases"/>
    <property type="match status" value="1"/>
</dbReference>
<evidence type="ECO:0000256" key="1">
    <source>
        <dbReference type="ARBA" id="ARBA00005058"/>
    </source>
</evidence>
<dbReference type="GO" id="GO:0009116">
    <property type="term" value="P:nucleoside metabolic process"/>
    <property type="evidence" value="ECO:0007669"/>
    <property type="project" value="InterPro"/>
</dbReference>
<dbReference type="CDD" id="cd09009">
    <property type="entry name" value="PNP-EcPNPII_like"/>
    <property type="match status" value="1"/>
</dbReference>
<dbReference type="InterPro" id="IPR035994">
    <property type="entry name" value="Nucleoside_phosphorylase_sf"/>
</dbReference>
<dbReference type="NCBIfam" id="NF006054">
    <property type="entry name" value="PRK08202.1"/>
    <property type="match status" value="1"/>
</dbReference>
<dbReference type="InParanoid" id="A0A2G4YSX1"/>
<feature type="binding site" evidence="6">
    <location>
        <position position="115"/>
    </location>
    <ligand>
        <name>phosphate</name>
        <dbReference type="ChEBI" id="CHEBI:43474"/>
    </ligand>
</feature>
<feature type="domain" description="Nucleoside phosphorylase" evidence="7">
    <location>
        <begin position="25"/>
        <end position="276"/>
    </location>
</feature>
<sequence>MTDYSLAQYEETCAAIAGLTPLRPKVGLILGSGLGDIAALMSDAVAIPYDQLPHFPTSSAPGHAGCLHIGMLLGQPAVIMQGRVHMYEGYTPQQVTFPVRIMKMLGVEDLVITNAAGGINRDYAVGDLMLIDDHIDLAGMTGLDPTRGRHLPDLGPRFTPLNQAYHRPHIIKMQQSAVAHDVRLHKGVYSFLVGPSFESPAEIRLLRQLGVDAVGMSTVPEVIVARNAGIRVVAVSAITNMAIDDPDAAAITTEEEVWENVEQIIPRLRLLVQNFIQTLEE</sequence>
<feature type="binding site" evidence="6">
    <location>
        <position position="63"/>
    </location>
    <ligand>
        <name>phosphate</name>
        <dbReference type="ChEBI" id="CHEBI:43474"/>
    </ligand>
</feature>
<dbReference type="PIRSF" id="PIRSF000477">
    <property type="entry name" value="PurNPase"/>
    <property type="match status" value="1"/>
</dbReference>
<dbReference type="NCBIfam" id="TIGR01697">
    <property type="entry name" value="PNPH-PUNA-XAPA"/>
    <property type="match status" value="1"/>
</dbReference>
<organism evidence="8 9">
    <name type="scientific">Paremcibacter congregatus</name>
    <dbReference type="NCBI Taxonomy" id="2043170"/>
    <lineage>
        <taxon>Bacteria</taxon>
        <taxon>Pseudomonadati</taxon>
        <taxon>Pseudomonadota</taxon>
        <taxon>Alphaproteobacteria</taxon>
        <taxon>Emcibacterales</taxon>
        <taxon>Emcibacteraceae</taxon>
        <taxon>Paremcibacter</taxon>
    </lineage>
</organism>
<evidence type="ECO:0000256" key="5">
    <source>
        <dbReference type="PIRNR" id="PIRNR000477"/>
    </source>
</evidence>
<accession>A0A2G4YSX1</accession>
<evidence type="ECO:0000256" key="6">
    <source>
        <dbReference type="PIRSR" id="PIRSR000477-2"/>
    </source>
</evidence>
<keyword evidence="3 5" id="KW-0328">Glycosyltransferase</keyword>
<feature type="binding site" evidence="6">
    <location>
        <position position="32"/>
    </location>
    <ligand>
        <name>phosphate</name>
        <dbReference type="ChEBI" id="CHEBI:43474"/>
    </ligand>
</feature>
<dbReference type="AlphaFoldDB" id="A0A2G4YSX1"/>
<evidence type="ECO:0000256" key="3">
    <source>
        <dbReference type="ARBA" id="ARBA00022676"/>
    </source>
</evidence>
<evidence type="ECO:0000259" key="7">
    <source>
        <dbReference type="Pfam" id="PF01048"/>
    </source>
</evidence>
<dbReference type="EC" id="2.4.2.1" evidence="5"/>
<dbReference type="InterPro" id="IPR000845">
    <property type="entry name" value="Nucleoside_phosphorylase_d"/>
</dbReference>
<feature type="binding site" evidence="6">
    <location>
        <begin position="83"/>
        <end position="85"/>
    </location>
    <ligand>
        <name>phosphate</name>
        <dbReference type="ChEBI" id="CHEBI:43474"/>
    </ligand>
</feature>
<dbReference type="Pfam" id="PF01048">
    <property type="entry name" value="PNP_UDP_1"/>
    <property type="match status" value="1"/>
</dbReference>
<dbReference type="InterPro" id="IPR011268">
    <property type="entry name" value="Purine_phosphorylase"/>
</dbReference>
<comment type="caution">
    <text evidence="8">The sequence shown here is derived from an EMBL/GenBank/DDBJ whole genome shotgun (WGS) entry which is preliminary data.</text>
</comment>
<dbReference type="Gene3D" id="3.40.50.1580">
    <property type="entry name" value="Nucleoside phosphorylase domain"/>
    <property type="match status" value="1"/>
</dbReference>
<evidence type="ECO:0000256" key="4">
    <source>
        <dbReference type="ARBA" id="ARBA00022679"/>
    </source>
</evidence>
<gene>
    <name evidence="8" type="ORF">CRD36_08315</name>
</gene>
<comment type="pathway">
    <text evidence="1 5">Purine metabolism; purine nucleoside salvage.</text>
</comment>
<evidence type="ECO:0000313" key="9">
    <source>
        <dbReference type="Proteomes" id="UP000229730"/>
    </source>
</evidence>
<proteinExistence type="inferred from homology"/>